<protein>
    <recommendedName>
        <fullName evidence="12">Cytochrome P450</fullName>
    </recommendedName>
</protein>
<evidence type="ECO:0000256" key="1">
    <source>
        <dbReference type="ARBA" id="ARBA00004660"/>
    </source>
</evidence>
<dbReference type="GO" id="GO:0020037">
    <property type="term" value="F:heme binding"/>
    <property type="evidence" value="ECO:0007669"/>
    <property type="project" value="InterPro"/>
</dbReference>
<dbReference type="InterPro" id="IPR001128">
    <property type="entry name" value="Cyt_P450"/>
</dbReference>
<evidence type="ECO:0000256" key="6">
    <source>
        <dbReference type="ARBA" id="ARBA00023004"/>
    </source>
</evidence>
<dbReference type="AlphaFoldDB" id="A0A1H2UF97"/>
<dbReference type="GO" id="GO:0016705">
    <property type="term" value="F:oxidoreductase activity, acting on paired donors, with incorporation or reduction of molecular oxygen"/>
    <property type="evidence" value="ECO:0007669"/>
    <property type="project" value="InterPro"/>
</dbReference>
<dbReference type="Proteomes" id="UP000199515">
    <property type="component" value="Unassembled WGS sequence"/>
</dbReference>
<dbReference type="CDD" id="cd20625">
    <property type="entry name" value="CYP164-like"/>
    <property type="match status" value="1"/>
</dbReference>
<organism evidence="10 11">
    <name type="scientific">Amycolatopsis xylanica</name>
    <dbReference type="NCBI Taxonomy" id="589385"/>
    <lineage>
        <taxon>Bacteria</taxon>
        <taxon>Bacillati</taxon>
        <taxon>Actinomycetota</taxon>
        <taxon>Actinomycetes</taxon>
        <taxon>Pseudonocardiales</taxon>
        <taxon>Pseudonocardiaceae</taxon>
        <taxon>Amycolatopsis</taxon>
    </lineage>
</organism>
<comment type="function">
    <text evidence="8">Involved in the coupling of aromatic side chains of the heptapeptide of vancomycin.</text>
</comment>
<keyword evidence="7 9" id="KW-0503">Monooxygenase</keyword>
<evidence type="ECO:0000256" key="4">
    <source>
        <dbReference type="ARBA" id="ARBA00022723"/>
    </source>
</evidence>
<name>A0A1H2UF97_9PSEU</name>
<dbReference type="EMBL" id="FNON01000001">
    <property type="protein sequence ID" value="SDW54174.1"/>
    <property type="molecule type" value="Genomic_DNA"/>
</dbReference>
<evidence type="ECO:0000256" key="5">
    <source>
        <dbReference type="ARBA" id="ARBA00023002"/>
    </source>
</evidence>
<evidence type="ECO:0000256" key="7">
    <source>
        <dbReference type="ARBA" id="ARBA00023033"/>
    </source>
</evidence>
<keyword evidence="3 9" id="KW-0349">Heme</keyword>
<evidence type="ECO:0008006" key="12">
    <source>
        <dbReference type="Google" id="ProtNLM"/>
    </source>
</evidence>
<dbReference type="GO" id="GO:0004497">
    <property type="term" value="F:monooxygenase activity"/>
    <property type="evidence" value="ECO:0007669"/>
    <property type="project" value="UniProtKB-KW"/>
</dbReference>
<dbReference type="PANTHER" id="PTHR46696:SF1">
    <property type="entry name" value="CYTOCHROME P450 YJIB-RELATED"/>
    <property type="match status" value="1"/>
</dbReference>
<dbReference type="PRINTS" id="PR00359">
    <property type="entry name" value="BP450"/>
</dbReference>
<dbReference type="Pfam" id="PF00067">
    <property type="entry name" value="p450"/>
    <property type="match status" value="1"/>
</dbReference>
<comment type="pathway">
    <text evidence="1">Antibiotic biosynthesis; vancomycin biosynthesis.</text>
</comment>
<comment type="similarity">
    <text evidence="2 9">Belongs to the cytochrome P450 family.</text>
</comment>
<evidence type="ECO:0000256" key="3">
    <source>
        <dbReference type="ARBA" id="ARBA00022617"/>
    </source>
</evidence>
<evidence type="ECO:0000256" key="9">
    <source>
        <dbReference type="RuleBase" id="RU000461"/>
    </source>
</evidence>
<evidence type="ECO:0000313" key="10">
    <source>
        <dbReference type="EMBL" id="SDW54174.1"/>
    </source>
</evidence>
<proteinExistence type="inferred from homology"/>
<evidence type="ECO:0000256" key="8">
    <source>
        <dbReference type="ARBA" id="ARBA00055433"/>
    </source>
</evidence>
<dbReference type="FunFam" id="1.10.630.10:FF:000018">
    <property type="entry name" value="Cytochrome P450 monooxygenase"/>
    <property type="match status" value="1"/>
</dbReference>
<dbReference type="PANTHER" id="PTHR46696">
    <property type="entry name" value="P450, PUTATIVE (EUROFUNG)-RELATED"/>
    <property type="match status" value="1"/>
</dbReference>
<accession>A0A1H2UF97</accession>
<dbReference type="GO" id="GO:0005506">
    <property type="term" value="F:iron ion binding"/>
    <property type="evidence" value="ECO:0007669"/>
    <property type="project" value="InterPro"/>
</dbReference>
<keyword evidence="5 9" id="KW-0560">Oxidoreductase</keyword>
<dbReference type="InterPro" id="IPR002397">
    <property type="entry name" value="Cyt_P450_B"/>
</dbReference>
<evidence type="ECO:0000313" key="11">
    <source>
        <dbReference type="Proteomes" id="UP000199515"/>
    </source>
</evidence>
<dbReference type="Gene3D" id="1.10.630.10">
    <property type="entry name" value="Cytochrome P450"/>
    <property type="match status" value="1"/>
</dbReference>
<keyword evidence="11" id="KW-1185">Reference proteome</keyword>
<evidence type="ECO:0000256" key="2">
    <source>
        <dbReference type="ARBA" id="ARBA00010617"/>
    </source>
</evidence>
<gene>
    <name evidence="10" type="ORF">SAMN05421504_101856</name>
</gene>
<dbReference type="InterPro" id="IPR017972">
    <property type="entry name" value="Cyt_P450_CS"/>
</dbReference>
<dbReference type="PROSITE" id="PS00086">
    <property type="entry name" value="CYTOCHROME_P450"/>
    <property type="match status" value="1"/>
</dbReference>
<keyword evidence="6 9" id="KW-0408">Iron</keyword>
<dbReference type="InterPro" id="IPR036396">
    <property type="entry name" value="Cyt_P450_sf"/>
</dbReference>
<keyword evidence="4 9" id="KW-0479">Metal-binding</keyword>
<dbReference type="STRING" id="589385.SAMN05421504_101856"/>
<sequence length="417" mass="46322">MNNPTQTAEDPAVYFDPLSEAFRADPFELYRRLLEEAPVHRGAMGAWFVTRYADVATLLRDGRLGKEFTQSSFFDELEAVTLQPRFLERAPEDPDKPFLLCDPPFHTRQRALLTQAFSPAVARGMQADIERIVGELLDEAERKPDFDVVADLGDPLPLKLLASLFGVPAEEYDEYAALATTPAGALDVLQDQSPEAVAQRRAELEALQRYFLKLIERRRAEPGDDLVTRLLNAAVEGDKLTDGEVVCACIVLIVAAYGATKCFAANAFLMFARYPDQYDRLREHPELAESAVDEVSRFEPPVHAVGREATARIELDGHVIEPGDTVMPLIAAANRDPEKFENPDVFDIGRANHKAQMGFGVGIHYCPGTVLSKPAGAALFRELAKRYRRIRLADAPVEYKPGFGLRGPEQLHVVFDA</sequence>
<dbReference type="RefSeq" id="WP_091286768.1">
    <property type="nucleotide sequence ID" value="NZ_FNON01000001.1"/>
</dbReference>
<dbReference type="OrthoDB" id="502624at2"/>
<reference evidence="10 11" key="1">
    <citation type="submission" date="2016-10" db="EMBL/GenBank/DDBJ databases">
        <authorList>
            <person name="de Groot N.N."/>
        </authorList>
    </citation>
    <scope>NUCLEOTIDE SEQUENCE [LARGE SCALE GENOMIC DNA]</scope>
    <source>
        <strain evidence="10 11">CPCC 202699</strain>
    </source>
</reference>
<dbReference type="SUPFAM" id="SSF48264">
    <property type="entry name" value="Cytochrome P450"/>
    <property type="match status" value="1"/>
</dbReference>